<comment type="caution">
    <text evidence="1">The sequence shown here is derived from an EMBL/GenBank/DDBJ whole genome shotgun (WGS) entry which is preliminary data.</text>
</comment>
<dbReference type="EMBL" id="SOEO01000001">
    <property type="protein sequence ID" value="TDX86219.1"/>
    <property type="molecule type" value="Genomic_DNA"/>
</dbReference>
<organism evidence="1 2">
    <name type="scientific">Epilithonimonas xixisoli</name>
    <dbReference type="NCBI Taxonomy" id="1476462"/>
    <lineage>
        <taxon>Bacteria</taxon>
        <taxon>Pseudomonadati</taxon>
        <taxon>Bacteroidota</taxon>
        <taxon>Flavobacteriia</taxon>
        <taxon>Flavobacteriales</taxon>
        <taxon>Weeksellaceae</taxon>
        <taxon>Chryseobacterium group</taxon>
        <taxon>Epilithonimonas</taxon>
    </lineage>
</organism>
<evidence type="ECO:0000313" key="2">
    <source>
        <dbReference type="Proteomes" id="UP000295313"/>
    </source>
</evidence>
<accession>A0A4R8II56</accession>
<reference evidence="1 2" key="1">
    <citation type="submission" date="2019-03" db="EMBL/GenBank/DDBJ databases">
        <title>Genomic Encyclopedia of Type Strains, Phase III (KMG-III): the genomes of soil and plant-associated and newly described type strains.</title>
        <authorList>
            <person name="Whitman W."/>
        </authorList>
    </citation>
    <scope>NUCLEOTIDE SEQUENCE [LARGE SCALE GENOMIC DNA]</scope>
    <source>
        <strain evidence="1 2">CGMCC 1.12802</strain>
    </source>
</reference>
<gene>
    <name evidence="1" type="ORF">B0I22_0329</name>
</gene>
<dbReference type="RefSeq" id="WP_281276561.1">
    <property type="nucleotide sequence ID" value="NZ_SOEO01000001.1"/>
</dbReference>
<dbReference type="Proteomes" id="UP000295313">
    <property type="component" value="Unassembled WGS sequence"/>
</dbReference>
<dbReference type="AlphaFoldDB" id="A0A4R8II56"/>
<name>A0A4R8II56_9FLAO</name>
<protein>
    <submittedName>
        <fullName evidence="1">Uncharacterized protein</fullName>
    </submittedName>
</protein>
<evidence type="ECO:0000313" key="1">
    <source>
        <dbReference type="EMBL" id="TDX86219.1"/>
    </source>
</evidence>
<keyword evidence="2" id="KW-1185">Reference proteome</keyword>
<proteinExistence type="predicted"/>
<sequence length="41" mass="5133">MKNLIAIIPYKKHVAHVIKCYYHIILFNRHFDWHHQTNFNQ</sequence>